<comment type="similarity">
    <text evidence="1">Belongs to the ParB family.</text>
</comment>
<reference evidence="4 5" key="1">
    <citation type="submission" date="2024-09" db="EMBL/GenBank/DDBJ databases">
        <authorList>
            <person name="Sun Q."/>
            <person name="Mori K."/>
        </authorList>
    </citation>
    <scope>NUCLEOTIDE SEQUENCE [LARGE SCALE GENOMIC DNA]</scope>
    <source>
        <strain evidence="4 5">CCM 8626</strain>
    </source>
</reference>
<evidence type="ECO:0000259" key="3">
    <source>
        <dbReference type="SMART" id="SM00470"/>
    </source>
</evidence>
<dbReference type="InterPro" id="IPR003115">
    <property type="entry name" value="ParB_N"/>
</dbReference>
<organism evidence="4 5">
    <name type="scientific">Serratia aquatilis</name>
    <dbReference type="NCBI Taxonomy" id="1737515"/>
    <lineage>
        <taxon>Bacteria</taxon>
        <taxon>Pseudomonadati</taxon>
        <taxon>Pseudomonadota</taxon>
        <taxon>Gammaproteobacteria</taxon>
        <taxon>Enterobacterales</taxon>
        <taxon>Yersiniaceae</taxon>
        <taxon>Serratia</taxon>
    </lineage>
</organism>
<proteinExistence type="inferred from homology"/>
<dbReference type="CDD" id="cd16394">
    <property type="entry name" value="sopB_N"/>
    <property type="match status" value="1"/>
</dbReference>
<dbReference type="SMART" id="SM00470">
    <property type="entry name" value="ParB"/>
    <property type="match status" value="1"/>
</dbReference>
<keyword evidence="5" id="KW-1185">Reference proteome</keyword>
<evidence type="ECO:0000256" key="1">
    <source>
        <dbReference type="ARBA" id="ARBA00006295"/>
    </source>
</evidence>
<dbReference type="Pfam" id="PF08775">
    <property type="entry name" value="ParB"/>
    <property type="match status" value="1"/>
</dbReference>
<evidence type="ECO:0000313" key="4">
    <source>
        <dbReference type="EMBL" id="MFC0226487.1"/>
    </source>
</evidence>
<feature type="domain" description="ParB-like N-terminal" evidence="3">
    <location>
        <begin position="48"/>
        <end position="133"/>
    </location>
</feature>
<evidence type="ECO:0000313" key="5">
    <source>
        <dbReference type="Proteomes" id="UP001589792"/>
    </source>
</evidence>
<comment type="caution">
    <text evidence="4">The sequence shown here is derived from an EMBL/GenBank/DDBJ whole genome shotgun (WGS) entry which is preliminary data.</text>
</comment>
<dbReference type="Proteomes" id="UP001589792">
    <property type="component" value="Unassembled WGS sequence"/>
</dbReference>
<dbReference type="PANTHER" id="PTHR38973">
    <property type="entry name" value="PLASMID PARTITIONING CONTROL PROTEIN-RELATED"/>
    <property type="match status" value="1"/>
</dbReference>
<dbReference type="NCBIfam" id="TIGR00180">
    <property type="entry name" value="parB_part"/>
    <property type="match status" value="1"/>
</dbReference>
<dbReference type="RefSeq" id="WP_380674171.1">
    <property type="nucleotide sequence ID" value="NZ_CP173186.1"/>
</dbReference>
<name>A0ABV6EBV0_9GAMM</name>
<protein>
    <submittedName>
        <fullName evidence="4">ParB family protein</fullName>
    </submittedName>
</protein>
<dbReference type="PANTHER" id="PTHR38973:SF1">
    <property type="entry name" value="PLASMID PARTITION PROTEIN B"/>
    <property type="match status" value="1"/>
</dbReference>
<sequence length="319" mass="35750">MGNAKETVSRIFTQPAQERSGGNKVITLSSGRKVSFCKEHIAAEEVAAKTSVAEDHNGRDQAALTEQSLKDIIRTLSFQQFYPVIGMRRGDIIEILDGSRRRASAIFCEVGLDVLVTEDELTPAEARQLAKDIQTSREHSLREIGMRLAAMKSAGLTQKEIAKSERLSQARVTRALQAASVSGDLMALFPVQNELSFTDFKILLETQKQLNRQERSVAELVKNIEPVVQQLKGRADLAEDEVKKNILLEIKREAIILGKKPPKDKPVITPLWAFSDKNRFARKKVSGRVFSYEFSRLPTHIQGELDRVISEVLQNQIED</sequence>
<dbReference type="InterPro" id="IPR004437">
    <property type="entry name" value="ParB/RepB/Spo0J"/>
</dbReference>
<dbReference type="InterPro" id="IPR014884">
    <property type="entry name" value="ParB_fam_C"/>
</dbReference>
<accession>A0ABV6EBV0</accession>
<dbReference type="Gene3D" id="1.10.10.2830">
    <property type="match status" value="1"/>
</dbReference>
<gene>
    <name evidence="4" type="ORF">ACFFJ3_08250</name>
</gene>
<evidence type="ECO:0000256" key="2">
    <source>
        <dbReference type="ARBA" id="ARBA00023125"/>
    </source>
</evidence>
<keyword evidence="2" id="KW-0238">DNA-binding</keyword>
<dbReference type="EMBL" id="JBHLXG010000005">
    <property type="protein sequence ID" value="MFC0226487.1"/>
    <property type="molecule type" value="Genomic_DNA"/>
</dbReference>